<evidence type="ECO:0000256" key="1">
    <source>
        <dbReference type="ARBA" id="ARBA00005662"/>
    </source>
</evidence>
<gene>
    <name evidence="4" type="ORF">K7G82_28005</name>
</gene>
<keyword evidence="2" id="KW-0732">Signal</keyword>
<dbReference type="Pfam" id="PF09587">
    <property type="entry name" value="PGA_cap"/>
    <property type="match status" value="1"/>
</dbReference>
<proteinExistence type="inferred from homology"/>
<dbReference type="InterPro" id="IPR019079">
    <property type="entry name" value="Capsule_synth_CapA"/>
</dbReference>
<dbReference type="SMART" id="SM00854">
    <property type="entry name" value="PGA_cap"/>
    <property type="match status" value="1"/>
</dbReference>
<evidence type="ECO:0000313" key="5">
    <source>
        <dbReference type="Proteomes" id="UP000706039"/>
    </source>
</evidence>
<protein>
    <submittedName>
        <fullName evidence="4">CapA family protein</fullName>
    </submittedName>
</protein>
<comment type="similarity">
    <text evidence="1">Belongs to the CapA family.</text>
</comment>
<dbReference type="PANTHER" id="PTHR33393:SF13">
    <property type="entry name" value="PGA BIOSYNTHESIS PROTEIN CAPA"/>
    <property type="match status" value="1"/>
</dbReference>
<feature type="signal peptide" evidence="2">
    <location>
        <begin position="1"/>
        <end position="26"/>
    </location>
</feature>
<dbReference type="RefSeq" id="WP_222993589.1">
    <property type="nucleotide sequence ID" value="NZ_JAINVV010000015.1"/>
</dbReference>
<evidence type="ECO:0000313" key="4">
    <source>
        <dbReference type="EMBL" id="MBY8826178.1"/>
    </source>
</evidence>
<dbReference type="InterPro" id="IPR052169">
    <property type="entry name" value="CW_Biosynth-Accessory"/>
</dbReference>
<evidence type="ECO:0000256" key="2">
    <source>
        <dbReference type="SAM" id="SignalP"/>
    </source>
</evidence>
<dbReference type="PANTHER" id="PTHR33393">
    <property type="entry name" value="POLYGLUTAMINE SYNTHESIS ACCESSORY PROTEIN RV0574C-RELATED"/>
    <property type="match status" value="1"/>
</dbReference>
<dbReference type="EMBL" id="JAINVV010000015">
    <property type="protein sequence ID" value="MBY8826178.1"/>
    <property type="molecule type" value="Genomic_DNA"/>
</dbReference>
<dbReference type="Gene3D" id="3.60.21.10">
    <property type="match status" value="1"/>
</dbReference>
<organism evidence="4 5">
    <name type="scientific">Sphingomonas colocasiae</name>
    <dbReference type="NCBI Taxonomy" id="1848973"/>
    <lineage>
        <taxon>Bacteria</taxon>
        <taxon>Pseudomonadati</taxon>
        <taxon>Pseudomonadota</taxon>
        <taxon>Alphaproteobacteria</taxon>
        <taxon>Sphingomonadales</taxon>
        <taxon>Sphingomonadaceae</taxon>
        <taxon>Sphingomonas</taxon>
    </lineage>
</organism>
<feature type="domain" description="Capsule synthesis protein CapA" evidence="3">
    <location>
        <begin position="48"/>
        <end position="348"/>
    </location>
</feature>
<reference evidence="4 5" key="1">
    <citation type="submission" date="2021-08" db="EMBL/GenBank/DDBJ databases">
        <authorList>
            <person name="Tuo L."/>
        </authorList>
    </citation>
    <scope>NUCLEOTIDE SEQUENCE [LARGE SCALE GENOMIC DNA]</scope>
    <source>
        <strain evidence="4 5">JCM 31229</strain>
    </source>
</reference>
<name>A0ABS7PXW7_9SPHN</name>
<comment type="caution">
    <text evidence="4">The sequence shown here is derived from an EMBL/GenBank/DDBJ whole genome shotgun (WGS) entry which is preliminary data.</text>
</comment>
<evidence type="ECO:0000259" key="3">
    <source>
        <dbReference type="SMART" id="SM00854"/>
    </source>
</evidence>
<dbReference type="CDD" id="cd07381">
    <property type="entry name" value="MPP_CapA"/>
    <property type="match status" value="1"/>
</dbReference>
<accession>A0ABS7PXW7</accession>
<dbReference type="Proteomes" id="UP000706039">
    <property type="component" value="Unassembled WGS sequence"/>
</dbReference>
<feature type="chain" id="PRO_5047252595" evidence="2">
    <location>
        <begin position="27"/>
        <end position="465"/>
    </location>
</feature>
<dbReference type="SUPFAM" id="SSF56300">
    <property type="entry name" value="Metallo-dependent phosphatases"/>
    <property type="match status" value="1"/>
</dbReference>
<keyword evidence="5" id="KW-1185">Reference proteome</keyword>
<dbReference type="InterPro" id="IPR029052">
    <property type="entry name" value="Metallo-depent_PP-like"/>
</dbReference>
<sequence length="465" mass="49219">MTTRALTGAFGATILLAMGVSTPAIAQVPPAPLTTTAVPSAPIADGFTLALAGDIIYLRPMLATLERQAPDILQVLRGADATFGNFETTAIDLARFKGSPQAESGGTWLFAAPSTVNDIAAMGFDILSHANNHATDWGAEGLAETLDHLDANKLVHAGTGATMTAARAPRYLDTAHGRIGLVAAATSFTPMSRAADPQGEVPGRPGVNAIRSIRAGVVSPENLRMLAGIAGSDPAKPVTLMGNRYIGREGAPAKLSYSYEINEKDQQANMTSVRQAHQNGNLAIFSLHHHEPGNDSEEPADFAQPMAHKMVDSGADVVVGHGPHQLRGIEIYKGKVIFYSLGNFAMMNNSLDQLPADVFDQFSVDPGSTTVPELLQSRNTRSFSDPRFYEAVVAKITYAGGKASEVRLHPIELGVELTGAARGVPRTASRKIGQRILERLQRLSAVYGTKMAIENGVGIIRLPAS</sequence>